<reference evidence="2 3" key="1">
    <citation type="submission" date="2017-05" db="EMBL/GenBank/DDBJ databases">
        <title>Genomic insights into alkan degradation activity of Oleiphilus messinensis.</title>
        <authorList>
            <person name="Kozyavkin S.A."/>
            <person name="Slesarev A.I."/>
            <person name="Golyshin P.N."/>
            <person name="Korzhenkov A."/>
            <person name="Golyshina O.N."/>
            <person name="Toshchakov S.V."/>
        </authorList>
    </citation>
    <scope>NUCLEOTIDE SEQUENCE [LARGE SCALE GENOMIC DNA]</scope>
    <source>
        <strain evidence="2 3">ME102</strain>
    </source>
</reference>
<sequence>MSELDQVKAVLSDVLGVDASGFDESTVLLGAIPEFDSMAVVSIITALEDNLGIFVEDDEISAETFETLGALSSFVQSKL</sequence>
<evidence type="ECO:0000313" key="2">
    <source>
        <dbReference type="EMBL" id="ARU56183.1"/>
    </source>
</evidence>
<dbReference type="PROSITE" id="PS50075">
    <property type="entry name" value="CARRIER"/>
    <property type="match status" value="1"/>
</dbReference>
<dbReference type="AlphaFoldDB" id="A0A1Y0I9W7"/>
<gene>
    <name evidence="2" type="ORF">OLMES_2110</name>
</gene>
<proteinExistence type="predicted"/>
<dbReference type="Pfam" id="PF00550">
    <property type="entry name" value="PP-binding"/>
    <property type="match status" value="1"/>
</dbReference>
<feature type="domain" description="Carrier" evidence="1">
    <location>
        <begin position="1"/>
        <end position="79"/>
    </location>
</feature>
<dbReference type="InterPro" id="IPR036736">
    <property type="entry name" value="ACP-like_sf"/>
</dbReference>
<dbReference type="SUPFAM" id="SSF47336">
    <property type="entry name" value="ACP-like"/>
    <property type="match status" value="1"/>
</dbReference>
<dbReference type="RefSeq" id="WP_087461204.1">
    <property type="nucleotide sequence ID" value="NZ_CP021425.1"/>
</dbReference>
<dbReference type="OrthoDB" id="8527261at2"/>
<dbReference type="EMBL" id="CP021425">
    <property type="protein sequence ID" value="ARU56183.1"/>
    <property type="molecule type" value="Genomic_DNA"/>
</dbReference>
<keyword evidence="3" id="KW-1185">Reference proteome</keyword>
<evidence type="ECO:0000259" key="1">
    <source>
        <dbReference type="PROSITE" id="PS50075"/>
    </source>
</evidence>
<organism evidence="2 3">
    <name type="scientific">Oleiphilus messinensis</name>
    <dbReference type="NCBI Taxonomy" id="141451"/>
    <lineage>
        <taxon>Bacteria</taxon>
        <taxon>Pseudomonadati</taxon>
        <taxon>Pseudomonadota</taxon>
        <taxon>Gammaproteobacteria</taxon>
        <taxon>Oceanospirillales</taxon>
        <taxon>Oleiphilaceae</taxon>
        <taxon>Oleiphilus</taxon>
    </lineage>
</organism>
<dbReference type="Gene3D" id="1.10.1200.10">
    <property type="entry name" value="ACP-like"/>
    <property type="match status" value="1"/>
</dbReference>
<accession>A0A1Y0I9W7</accession>
<evidence type="ECO:0000313" key="3">
    <source>
        <dbReference type="Proteomes" id="UP000196027"/>
    </source>
</evidence>
<dbReference type="KEGG" id="ome:OLMES_2110"/>
<name>A0A1Y0I9W7_9GAMM</name>
<dbReference type="InterPro" id="IPR009081">
    <property type="entry name" value="PP-bd_ACP"/>
</dbReference>
<protein>
    <submittedName>
        <fullName evidence="2">Acyl carrier protein</fullName>
    </submittedName>
</protein>
<dbReference type="Proteomes" id="UP000196027">
    <property type="component" value="Chromosome"/>
</dbReference>